<evidence type="ECO:0000256" key="1">
    <source>
        <dbReference type="ARBA" id="ARBA00005701"/>
    </source>
</evidence>
<dbReference type="AlphaFoldDB" id="A0A9X0D114"/>
<comment type="similarity">
    <text evidence="1">Belongs to the SDHAF4 family.</text>
</comment>
<dbReference type="GO" id="GO:0005739">
    <property type="term" value="C:mitochondrion"/>
    <property type="evidence" value="ECO:0007669"/>
    <property type="project" value="TreeGrafter"/>
</dbReference>
<protein>
    <recommendedName>
        <fullName evidence="2">Succinate dehydrogenase assembly factor 4, mitochondrial</fullName>
    </recommendedName>
</protein>
<keyword evidence="5" id="KW-1185">Reference proteome</keyword>
<feature type="compositionally biased region" description="Basic and acidic residues" evidence="3">
    <location>
        <begin position="48"/>
        <end position="75"/>
    </location>
</feature>
<dbReference type="OrthoDB" id="201362at2759"/>
<reference evidence="4" key="1">
    <citation type="submission" date="2023-01" db="EMBL/GenBank/DDBJ databases">
        <title>Genome assembly of the deep-sea coral Lophelia pertusa.</title>
        <authorList>
            <person name="Herrera S."/>
            <person name="Cordes E."/>
        </authorList>
    </citation>
    <scope>NUCLEOTIDE SEQUENCE</scope>
    <source>
        <strain evidence="4">USNM1676648</strain>
        <tissue evidence="4">Polyp</tissue>
    </source>
</reference>
<evidence type="ECO:0000313" key="4">
    <source>
        <dbReference type="EMBL" id="KAJ7383232.1"/>
    </source>
</evidence>
<comment type="caution">
    <text evidence="4">The sequence shown here is derived from an EMBL/GenBank/DDBJ whole genome shotgun (WGS) entry which is preliminary data.</text>
</comment>
<feature type="compositionally biased region" description="Basic and acidic residues" evidence="3">
    <location>
        <begin position="100"/>
        <end position="113"/>
    </location>
</feature>
<feature type="region of interest" description="Disordered" evidence="3">
    <location>
        <begin position="44"/>
        <end position="113"/>
    </location>
</feature>
<name>A0A9X0D114_9CNID</name>
<organism evidence="4 5">
    <name type="scientific">Desmophyllum pertusum</name>
    <dbReference type="NCBI Taxonomy" id="174260"/>
    <lineage>
        <taxon>Eukaryota</taxon>
        <taxon>Metazoa</taxon>
        <taxon>Cnidaria</taxon>
        <taxon>Anthozoa</taxon>
        <taxon>Hexacorallia</taxon>
        <taxon>Scleractinia</taxon>
        <taxon>Caryophylliina</taxon>
        <taxon>Caryophylliidae</taxon>
        <taxon>Desmophyllum</taxon>
    </lineage>
</organism>
<gene>
    <name evidence="4" type="ORF">OS493_030036</name>
</gene>
<sequence length="113" mass="12506">MAALSLCNRVASFTRIIARNMNYKSLLVENKASQRFLALSSRNFSDGKAGKDTVKETEVDGEKNGDLDNGPEHDPYAPFPDDVNPVTGERGGPKGPEPTRYGDWERKGRCIDF</sequence>
<dbReference type="PANTHER" id="PTHR28524">
    <property type="entry name" value="SUCCINATE DEHYDROGENASE ASSEMBLY FACTOR 4, MITOCHONDRIAL"/>
    <property type="match status" value="1"/>
</dbReference>
<dbReference type="GO" id="GO:0034553">
    <property type="term" value="P:mitochondrial respiratory chain complex II assembly"/>
    <property type="evidence" value="ECO:0007669"/>
    <property type="project" value="TreeGrafter"/>
</dbReference>
<dbReference type="PANTHER" id="PTHR28524:SF3">
    <property type="entry name" value="SUCCINATE DEHYDROGENASE ASSEMBLY FACTOR 4, MITOCHONDRIAL"/>
    <property type="match status" value="1"/>
</dbReference>
<proteinExistence type="inferred from homology"/>
<evidence type="ECO:0000313" key="5">
    <source>
        <dbReference type="Proteomes" id="UP001163046"/>
    </source>
</evidence>
<dbReference type="Proteomes" id="UP001163046">
    <property type="component" value="Unassembled WGS sequence"/>
</dbReference>
<accession>A0A9X0D114</accession>
<evidence type="ECO:0000256" key="2">
    <source>
        <dbReference type="ARBA" id="ARBA00022170"/>
    </source>
</evidence>
<dbReference type="InterPro" id="IPR012875">
    <property type="entry name" value="SDHF4"/>
</dbReference>
<dbReference type="Pfam" id="PF07896">
    <property type="entry name" value="DUF1674"/>
    <property type="match status" value="1"/>
</dbReference>
<evidence type="ECO:0000256" key="3">
    <source>
        <dbReference type="SAM" id="MobiDB-lite"/>
    </source>
</evidence>
<dbReference type="EMBL" id="MU825904">
    <property type="protein sequence ID" value="KAJ7383232.1"/>
    <property type="molecule type" value="Genomic_DNA"/>
</dbReference>